<reference evidence="1 2" key="1">
    <citation type="journal article" date="2011" name="BMC Genomics">
        <title>Genomic insights into an obligate epibiotic bacterial predator: Micavibrio aeruginosavorus ARL-13.</title>
        <authorList>
            <person name="Wang Z."/>
            <person name="Kadouri D."/>
            <person name="Wu M."/>
        </authorList>
    </citation>
    <scope>NUCLEOTIDE SEQUENCE [LARGE SCALE GENOMIC DNA]</scope>
    <source>
        <strain evidence="1 2">ARL-13</strain>
    </source>
</reference>
<sequence>MNIITSVSRHPGNAIGVIRDCGRDGWACDSGAITAEIPDNPCQDFRDDERGKALRAKGCHPLAR</sequence>
<accession>G2KPI9</accession>
<name>G2KPI9_MICAA</name>
<protein>
    <submittedName>
        <fullName evidence="1">Uncharacterized protein</fullName>
    </submittedName>
</protein>
<proteinExistence type="predicted"/>
<dbReference type="KEGG" id="mai:MICA_1166"/>
<keyword evidence="2" id="KW-1185">Reference proteome</keyword>
<organism evidence="1 2">
    <name type="scientific">Micavibrio aeruginosavorus (strain ARL-13)</name>
    <dbReference type="NCBI Taxonomy" id="856793"/>
    <lineage>
        <taxon>Bacteria</taxon>
        <taxon>Pseudomonadati</taxon>
        <taxon>Bdellovibrionota</taxon>
        <taxon>Bdellovibrionia</taxon>
        <taxon>Bdellovibrionales</taxon>
        <taxon>Pseudobdellovibrionaceae</taxon>
        <taxon>Micavibrio</taxon>
    </lineage>
</organism>
<dbReference type="Proteomes" id="UP000009286">
    <property type="component" value="Chromosome"/>
</dbReference>
<evidence type="ECO:0000313" key="1">
    <source>
        <dbReference type="EMBL" id="AEP09489.1"/>
    </source>
</evidence>
<dbReference type="AlphaFoldDB" id="G2KPI9"/>
<evidence type="ECO:0000313" key="2">
    <source>
        <dbReference type="Proteomes" id="UP000009286"/>
    </source>
</evidence>
<gene>
    <name evidence="1" type="ordered locus">MICA_1166</name>
</gene>
<dbReference type="HOGENOM" id="CLU_2862745_0_0_5"/>
<dbReference type="EMBL" id="CP002382">
    <property type="protein sequence ID" value="AEP09489.1"/>
    <property type="molecule type" value="Genomic_DNA"/>
</dbReference>